<dbReference type="Proteomes" id="UP001285636">
    <property type="component" value="Unassembled WGS sequence"/>
</dbReference>
<sequence>LALNFIYLNYQVSNEVKEKISTSIKIDFSICKNFPEWPYNRESFYRSKKYDLEKRLENSEDISRIHLFPLAMFRECISIG</sequence>
<feature type="non-terminal residue" evidence="1">
    <location>
        <position position="80"/>
    </location>
</feature>
<dbReference type="AlphaFoldDB" id="A0AAJ2U658"/>
<gene>
    <name evidence="1" type="ORF">RYX45_24590</name>
</gene>
<dbReference type="RefSeq" id="WP_323468284.1">
    <property type="nucleotide sequence ID" value="NZ_JAWJAY010001310.1"/>
</dbReference>
<accession>A0AAJ2U658</accession>
<dbReference type="EMBL" id="JAWJAY010001310">
    <property type="protein sequence ID" value="MDV2888342.1"/>
    <property type="molecule type" value="Genomic_DNA"/>
</dbReference>
<comment type="caution">
    <text evidence="1">The sequence shown here is derived from an EMBL/GenBank/DDBJ whole genome shotgun (WGS) entry which is preliminary data.</text>
</comment>
<organism evidence="1 2">
    <name type="scientific">Alkalihalophilus pseudofirmus</name>
    <name type="common">Bacillus pseudofirmus</name>
    <dbReference type="NCBI Taxonomy" id="79885"/>
    <lineage>
        <taxon>Bacteria</taxon>
        <taxon>Bacillati</taxon>
        <taxon>Bacillota</taxon>
        <taxon>Bacilli</taxon>
        <taxon>Bacillales</taxon>
        <taxon>Bacillaceae</taxon>
        <taxon>Alkalihalophilus</taxon>
    </lineage>
</organism>
<evidence type="ECO:0000313" key="2">
    <source>
        <dbReference type="Proteomes" id="UP001285636"/>
    </source>
</evidence>
<evidence type="ECO:0000313" key="1">
    <source>
        <dbReference type="EMBL" id="MDV2888342.1"/>
    </source>
</evidence>
<feature type="non-terminal residue" evidence="1">
    <location>
        <position position="1"/>
    </location>
</feature>
<proteinExistence type="predicted"/>
<name>A0AAJ2U658_ALKPS</name>
<protein>
    <submittedName>
        <fullName evidence="1">Uncharacterized protein</fullName>
    </submittedName>
</protein>
<reference evidence="1" key="1">
    <citation type="submission" date="2023-10" db="EMBL/GenBank/DDBJ databases">
        <title>Screening of Alkalihalophilus pseudofirmusBZ-TG-HK211 and Its Alleviation of Salt Stress on Rapeseed Growth.</title>
        <authorList>
            <person name="Zhao B."/>
            <person name="Guo T."/>
        </authorList>
    </citation>
    <scope>NUCLEOTIDE SEQUENCE</scope>
    <source>
        <strain evidence="1">BZ-TG-HK211</strain>
    </source>
</reference>